<dbReference type="InterPro" id="IPR004090">
    <property type="entry name" value="Chemotax_Me-accpt_rcpt"/>
</dbReference>
<dbReference type="GO" id="GO:0006935">
    <property type="term" value="P:chemotaxis"/>
    <property type="evidence" value="ECO:0007669"/>
    <property type="project" value="InterPro"/>
</dbReference>
<feature type="domain" description="HAMP" evidence="6">
    <location>
        <begin position="350"/>
        <end position="402"/>
    </location>
</feature>
<dbReference type="GO" id="GO:0004888">
    <property type="term" value="F:transmembrane signaling receptor activity"/>
    <property type="evidence" value="ECO:0007669"/>
    <property type="project" value="InterPro"/>
</dbReference>
<dbReference type="STRING" id="1499967.U27_03998"/>
<comment type="similarity">
    <text evidence="2">Belongs to the methyl-accepting chemotaxis (MCP) protein family.</text>
</comment>
<dbReference type="InterPro" id="IPR004089">
    <property type="entry name" value="MCPsignal_dom"/>
</dbReference>
<dbReference type="Pfam" id="PF00015">
    <property type="entry name" value="MCPsignal"/>
    <property type="match status" value="1"/>
</dbReference>
<dbReference type="Pfam" id="PF00672">
    <property type="entry name" value="HAMP"/>
    <property type="match status" value="1"/>
</dbReference>
<feature type="domain" description="Methyl-accepting transducer" evidence="5">
    <location>
        <begin position="407"/>
        <end position="643"/>
    </location>
</feature>
<dbReference type="PROSITE" id="PS50111">
    <property type="entry name" value="CHEMOTAXIS_TRANSDUC_2"/>
    <property type="match status" value="1"/>
</dbReference>
<proteinExistence type="inferred from homology"/>
<dbReference type="GO" id="GO:0007165">
    <property type="term" value="P:signal transduction"/>
    <property type="evidence" value="ECO:0007669"/>
    <property type="project" value="UniProtKB-KW"/>
</dbReference>
<dbReference type="EMBL" id="DF820465">
    <property type="protein sequence ID" value="GAK57034.1"/>
    <property type="molecule type" value="Genomic_DNA"/>
</dbReference>
<evidence type="ECO:0000313" key="8">
    <source>
        <dbReference type="Proteomes" id="UP000030661"/>
    </source>
</evidence>
<evidence type="ECO:0000259" key="5">
    <source>
        <dbReference type="PROSITE" id="PS50111"/>
    </source>
</evidence>
<dbReference type="SUPFAM" id="SSF58104">
    <property type="entry name" value="Methyl-accepting chemotaxis protein (MCP) signaling domain"/>
    <property type="match status" value="1"/>
</dbReference>
<dbReference type="InterPro" id="IPR003660">
    <property type="entry name" value="HAMP_dom"/>
</dbReference>
<dbReference type="PANTHER" id="PTHR32089">
    <property type="entry name" value="METHYL-ACCEPTING CHEMOTAXIS PROTEIN MCPB"/>
    <property type="match status" value="1"/>
</dbReference>
<accession>A0A081BXH9</accession>
<dbReference type="PROSITE" id="PS50885">
    <property type="entry name" value="HAMP"/>
    <property type="match status" value="1"/>
</dbReference>
<keyword evidence="4" id="KW-0812">Transmembrane</keyword>
<dbReference type="Gene3D" id="1.10.287.950">
    <property type="entry name" value="Methyl-accepting chemotaxis protein"/>
    <property type="match status" value="1"/>
</dbReference>
<sequence length="680" mass="75441">MRTISIRTKFFTVCIILVLVTTLGISATYYVLTTRRMHQESRQRIKIAFDILLEDIHNRRDNYARRLDEFVATDTSLRLTTSTYMDDPGQVAQVSFLTSYLKETADILQRFGRGISANRLMLYGADQRLLLFYQRDDQQENLGAYMVSATGSNTFLPLNDFAKLGPLLFGEQAIPDVPLPEKISASYLADVPDTLMSLLFSEGQEFGFRLAAPLFHREKKTGVLVCEVLYGQTLLERYASLSKTDIQFMNPATLPAVSGVPLEEIDAVISCETLAREEAEIVLGSVSINGQDYYQGRCAFKGQQKPIGLITINLSQQFEQQEIKNIMFAVLFVSAAAFVVSLGLSLLLSRKVILSIQNIVKVIGAVAAGDLREKAAILTRDELGMLAVKVNLMLEHLRTMVDEVQRAEMQVSSSSSELTATARQQDVMMTNQMTSTTSAVESIQEISKVTADLVHTMQQVASMSKETAVIAGQGQGDLGRMEEVMQQMEQASEAISNRLRIIDQKADKITSMVTTITKVAEQTNLLSFNAAIEAEKAGEFGRGFTIVAREIRRLADQSAVATIDIEYMVHEMQSAISTGVMEMDKFIATVRHSVTDVNRISAQLTRIIDQVQVLLTNFEDANTAMGVQANNAQKITEIITNLSEDMVHTKVSLHETYTAIEQLDEAARGLHEQVARFQVG</sequence>
<evidence type="ECO:0000313" key="7">
    <source>
        <dbReference type="EMBL" id="GAK57034.1"/>
    </source>
</evidence>
<dbReference type="PANTHER" id="PTHR32089:SF120">
    <property type="entry name" value="METHYL-ACCEPTING CHEMOTAXIS PROTEIN TLPQ"/>
    <property type="match status" value="1"/>
</dbReference>
<dbReference type="CDD" id="cd06225">
    <property type="entry name" value="HAMP"/>
    <property type="match status" value="1"/>
</dbReference>
<keyword evidence="1 3" id="KW-0807">Transducer</keyword>
<dbReference type="SMART" id="SM00304">
    <property type="entry name" value="HAMP"/>
    <property type="match status" value="1"/>
</dbReference>
<gene>
    <name evidence="7" type="ORF">U27_03998</name>
</gene>
<name>A0A081BXH9_VECG1</name>
<dbReference type="GO" id="GO:0016020">
    <property type="term" value="C:membrane"/>
    <property type="evidence" value="ECO:0007669"/>
    <property type="project" value="InterPro"/>
</dbReference>
<dbReference type="PRINTS" id="PR00260">
    <property type="entry name" value="CHEMTRNSDUCR"/>
</dbReference>
<keyword evidence="8" id="KW-1185">Reference proteome</keyword>
<dbReference type="Proteomes" id="UP000030661">
    <property type="component" value="Unassembled WGS sequence"/>
</dbReference>
<evidence type="ECO:0000256" key="4">
    <source>
        <dbReference type="SAM" id="Phobius"/>
    </source>
</evidence>
<feature type="transmembrane region" description="Helical" evidence="4">
    <location>
        <begin position="326"/>
        <end position="348"/>
    </location>
</feature>
<evidence type="ECO:0000259" key="6">
    <source>
        <dbReference type="PROSITE" id="PS50885"/>
    </source>
</evidence>
<dbReference type="eggNOG" id="COG0840">
    <property type="taxonomic scope" value="Bacteria"/>
</dbReference>
<evidence type="ECO:0000256" key="1">
    <source>
        <dbReference type="ARBA" id="ARBA00023224"/>
    </source>
</evidence>
<evidence type="ECO:0000256" key="3">
    <source>
        <dbReference type="PROSITE-ProRule" id="PRU00284"/>
    </source>
</evidence>
<organism evidence="7 8">
    <name type="scientific">Vecturithrix granuli</name>
    <dbReference type="NCBI Taxonomy" id="1499967"/>
    <lineage>
        <taxon>Bacteria</taxon>
        <taxon>Candidatus Moduliflexota</taxon>
        <taxon>Candidatus Vecturitrichia</taxon>
        <taxon>Candidatus Vecturitrichales</taxon>
        <taxon>Candidatus Vecturitrichaceae</taxon>
        <taxon>Candidatus Vecturithrix</taxon>
    </lineage>
</organism>
<protein>
    <submittedName>
        <fullName evidence="7">Methyl-accepting chemotaxis protein signaling domain protein</fullName>
    </submittedName>
</protein>
<reference evidence="7 8" key="1">
    <citation type="journal article" date="2015" name="PeerJ">
        <title>First genomic representation of candidate bacterial phylum KSB3 points to enhanced environmental sensing as a trigger of wastewater bulking.</title>
        <authorList>
            <person name="Sekiguchi Y."/>
            <person name="Ohashi A."/>
            <person name="Parks D.H."/>
            <person name="Yamauchi T."/>
            <person name="Tyson G.W."/>
            <person name="Hugenholtz P."/>
        </authorList>
    </citation>
    <scope>NUCLEOTIDE SEQUENCE [LARGE SCALE GENOMIC DNA]</scope>
</reference>
<keyword evidence="4" id="KW-0472">Membrane</keyword>
<evidence type="ECO:0000256" key="2">
    <source>
        <dbReference type="ARBA" id="ARBA00029447"/>
    </source>
</evidence>
<dbReference type="HOGENOM" id="CLU_012500_0_0_0"/>
<keyword evidence="4" id="KW-1133">Transmembrane helix</keyword>
<dbReference type="SMART" id="SM00283">
    <property type="entry name" value="MA"/>
    <property type="match status" value="1"/>
</dbReference>
<dbReference type="AlphaFoldDB" id="A0A081BXH9"/>